<dbReference type="AlphaFoldDB" id="A0A822Z6Q4"/>
<dbReference type="EMBL" id="DUZY01000005">
    <property type="protein sequence ID" value="DAD40263.1"/>
    <property type="molecule type" value="Genomic_DNA"/>
</dbReference>
<evidence type="ECO:0000313" key="1">
    <source>
        <dbReference type="EMBL" id="DAD40263.1"/>
    </source>
</evidence>
<sequence length="163" mass="18902">MALDGAAKRTDNQATIITIKNIKITLLCSKRETFSSCNFHYRSPFLVIEHLDFELLCFGCFWRYSTFGLNWYSGRWYASQSLEFGCTLCESHLVEGLSVTEALLPPPYLVLHRFCPFVDVLSVKLLEPKNLLLQILRPEFDKSHLASKLKTSILLRTINRRRR</sequence>
<evidence type="ECO:0000313" key="2">
    <source>
        <dbReference type="Proteomes" id="UP000607653"/>
    </source>
</evidence>
<dbReference type="Proteomes" id="UP000607653">
    <property type="component" value="Unassembled WGS sequence"/>
</dbReference>
<reference evidence="1 2" key="1">
    <citation type="journal article" date="2020" name="Mol. Biol. Evol.">
        <title>Distinct Expression and Methylation Patterns for Genes with Different Fates following a Single Whole-Genome Duplication in Flowering Plants.</title>
        <authorList>
            <person name="Shi T."/>
            <person name="Rahmani R.S."/>
            <person name="Gugger P.F."/>
            <person name="Wang M."/>
            <person name="Li H."/>
            <person name="Zhang Y."/>
            <person name="Li Z."/>
            <person name="Wang Q."/>
            <person name="Van de Peer Y."/>
            <person name="Marchal K."/>
            <person name="Chen J."/>
        </authorList>
    </citation>
    <scope>NUCLEOTIDE SEQUENCE [LARGE SCALE GENOMIC DNA]</scope>
    <source>
        <tissue evidence="1">Leaf</tissue>
    </source>
</reference>
<accession>A0A822Z6Q4</accession>
<organism evidence="1 2">
    <name type="scientific">Nelumbo nucifera</name>
    <name type="common">Sacred lotus</name>
    <dbReference type="NCBI Taxonomy" id="4432"/>
    <lineage>
        <taxon>Eukaryota</taxon>
        <taxon>Viridiplantae</taxon>
        <taxon>Streptophyta</taxon>
        <taxon>Embryophyta</taxon>
        <taxon>Tracheophyta</taxon>
        <taxon>Spermatophyta</taxon>
        <taxon>Magnoliopsida</taxon>
        <taxon>Proteales</taxon>
        <taxon>Nelumbonaceae</taxon>
        <taxon>Nelumbo</taxon>
    </lineage>
</organism>
<gene>
    <name evidence="1" type="ORF">HUJ06_014587</name>
</gene>
<comment type="caution">
    <text evidence="1">The sequence shown here is derived from an EMBL/GenBank/DDBJ whole genome shotgun (WGS) entry which is preliminary data.</text>
</comment>
<name>A0A822Z6Q4_NELNU</name>
<keyword evidence="2" id="KW-1185">Reference proteome</keyword>
<protein>
    <submittedName>
        <fullName evidence="1">Uncharacterized protein</fullName>
    </submittedName>
</protein>
<proteinExistence type="predicted"/>